<dbReference type="GO" id="GO:0051539">
    <property type="term" value="F:4 iron, 4 sulfur cluster binding"/>
    <property type="evidence" value="ECO:0007669"/>
    <property type="project" value="UniProtKB-KW"/>
</dbReference>
<evidence type="ECO:0000256" key="9">
    <source>
        <dbReference type="ARBA" id="ARBA00023204"/>
    </source>
</evidence>
<dbReference type="EMBL" id="QJSP01000025">
    <property type="protein sequence ID" value="PYE12135.1"/>
    <property type="molecule type" value="Genomic_DNA"/>
</dbReference>
<evidence type="ECO:0000313" key="11">
    <source>
        <dbReference type="EMBL" id="PYE12135.1"/>
    </source>
</evidence>
<dbReference type="Proteomes" id="UP000247591">
    <property type="component" value="Unassembled WGS sequence"/>
</dbReference>
<dbReference type="SMART" id="SM00986">
    <property type="entry name" value="UDG"/>
    <property type="match status" value="1"/>
</dbReference>
<dbReference type="NCBIfam" id="TIGR00758">
    <property type="entry name" value="UDG_fam4"/>
    <property type="match status" value="1"/>
</dbReference>
<dbReference type="AlphaFoldDB" id="A0A318RC20"/>
<proteinExistence type="inferred from homology"/>
<evidence type="ECO:0000256" key="4">
    <source>
        <dbReference type="ARBA" id="ARBA00022723"/>
    </source>
</evidence>
<evidence type="ECO:0000256" key="3">
    <source>
        <dbReference type="ARBA" id="ARBA00022485"/>
    </source>
</evidence>
<keyword evidence="3" id="KW-0004">4Fe-4S</keyword>
<dbReference type="Pfam" id="PF03167">
    <property type="entry name" value="UDG"/>
    <property type="match status" value="1"/>
</dbReference>
<keyword evidence="6" id="KW-0378">Hydrolase</keyword>
<feature type="domain" description="Uracil-DNA glycosylase-like" evidence="10">
    <location>
        <begin position="40"/>
        <end position="210"/>
    </location>
</feature>
<evidence type="ECO:0000256" key="1">
    <source>
        <dbReference type="ARBA" id="ARBA00006521"/>
    </source>
</evidence>
<dbReference type="InterPro" id="IPR005273">
    <property type="entry name" value="Ura-DNA_glyco_family4"/>
</dbReference>
<keyword evidence="5" id="KW-0227">DNA damage</keyword>
<dbReference type="PANTHER" id="PTHR33693">
    <property type="entry name" value="TYPE-5 URACIL-DNA GLYCOSYLASE"/>
    <property type="match status" value="1"/>
</dbReference>
<keyword evidence="8" id="KW-0411">Iron-sulfur</keyword>
<sequence>MAAPGAQDYVPDSHVLTRLAEAAQQCHGCDLYLDAEQTVFGAGSRKARIVFVGEQPGDQEDRAGKPFVGPAGKMFDKALAAADIPRESAYVTNAVKHFKFTRSERGKQRIHKKPGRTEIVACRPWLIAELESVQPDVVVCLGATAAQTILGRTFRLTSHRGEVFDLSTDGDLPALSVSPQVTATIHPSAILRGPPQDRDAAFAAFVEDLRTAAALVG</sequence>
<dbReference type="GO" id="GO:0046872">
    <property type="term" value="F:metal ion binding"/>
    <property type="evidence" value="ECO:0007669"/>
    <property type="project" value="UniProtKB-KW"/>
</dbReference>
<keyword evidence="7" id="KW-0408">Iron</keyword>
<comment type="caution">
    <text evidence="11">The sequence shown here is derived from an EMBL/GenBank/DDBJ whole genome shotgun (WGS) entry which is preliminary data.</text>
</comment>
<name>A0A318RC20_WILLI</name>
<accession>A0A318RC20</accession>
<reference evidence="11 12" key="1">
    <citation type="submission" date="2018-06" db="EMBL/GenBank/DDBJ databases">
        <title>Genomic Encyclopedia of Type Strains, Phase IV (KMG-IV): sequencing the most valuable type-strain genomes for metagenomic binning, comparative biology and taxonomic classification.</title>
        <authorList>
            <person name="Goeker M."/>
        </authorList>
    </citation>
    <scope>NUCLEOTIDE SEQUENCE [LARGE SCALE GENOMIC DNA]</scope>
    <source>
        <strain evidence="11 12">DSM 45521</strain>
    </source>
</reference>
<evidence type="ECO:0000313" key="12">
    <source>
        <dbReference type="Proteomes" id="UP000247591"/>
    </source>
</evidence>
<gene>
    <name evidence="11" type="ORF">DFR67_12556</name>
</gene>
<keyword evidence="4" id="KW-0479">Metal-binding</keyword>
<evidence type="ECO:0000256" key="5">
    <source>
        <dbReference type="ARBA" id="ARBA00022763"/>
    </source>
</evidence>
<dbReference type="GO" id="GO:0006281">
    <property type="term" value="P:DNA repair"/>
    <property type="evidence" value="ECO:0007669"/>
    <property type="project" value="UniProtKB-KW"/>
</dbReference>
<dbReference type="InterPro" id="IPR051536">
    <property type="entry name" value="UDG_Type-4/5"/>
</dbReference>
<dbReference type="PANTHER" id="PTHR33693:SF9">
    <property type="entry name" value="TYPE-4 URACIL-DNA GLYCOSYLASE"/>
    <property type="match status" value="1"/>
</dbReference>
<evidence type="ECO:0000256" key="6">
    <source>
        <dbReference type="ARBA" id="ARBA00022801"/>
    </source>
</evidence>
<comment type="similarity">
    <text evidence="1">Belongs to the uracil-DNA glycosylase (UDG) superfamily. Type 4 (UDGa) family.</text>
</comment>
<dbReference type="CDD" id="cd10030">
    <property type="entry name" value="UDG-F4_TTUDGA_SPO1dp_like"/>
    <property type="match status" value="1"/>
</dbReference>
<dbReference type="InterPro" id="IPR036895">
    <property type="entry name" value="Uracil-DNA_glycosylase-like_sf"/>
</dbReference>
<evidence type="ECO:0000259" key="10">
    <source>
        <dbReference type="SMART" id="SM00986"/>
    </source>
</evidence>
<dbReference type="Gene3D" id="3.40.470.10">
    <property type="entry name" value="Uracil-DNA glycosylase-like domain"/>
    <property type="match status" value="1"/>
</dbReference>
<keyword evidence="12" id="KW-1185">Reference proteome</keyword>
<keyword evidence="9" id="KW-0234">DNA repair</keyword>
<evidence type="ECO:0000256" key="2">
    <source>
        <dbReference type="ARBA" id="ARBA00019403"/>
    </source>
</evidence>
<organism evidence="11 12">
    <name type="scientific">Williamsia limnetica</name>
    <dbReference type="NCBI Taxonomy" id="882452"/>
    <lineage>
        <taxon>Bacteria</taxon>
        <taxon>Bacillati</taxon>
        <taxon>Actinomycetota</taxon>
        <taxon>Actinomycetes</taxon>
        <taxon>Mycobacteriales</taxon>
        <taxon>Nocardiaceae</taxon>
        <taxon>Williamsia</taxon>
    </lineage>
</organism>
<dbReference type="GO" id="GO:0097506">
    <property type="term" value="F:deaminated base DNA N-glycosylase activity"/>
    <property type="evidence" value="ECO:0007669"/>
    <property type="project" value="UniProtKB-ARBA"/>
</dbReference>
<dbReference type="InterPro" id="IPR005122">
    <property type="entry name" value="Uracil-DNA_glycosylase-like"/>
</dbReference>
<protein>
    <recommendedName>
        <fullName evidence="2">Type-4 uracil-DNA glycosylase</fullName>
    </recommendedName>
</protein>
<dbReference type="OrthoDB" id="5290748at2"/>
<evidence type="ECO:0000256" key="8">
    <source>
        <dbReference type="ARBA" id="ARBA00023014"/>
    </source>
</evidence>
<dbReference type="SUPFAM" id="SSF52141">
    <property type="entry name" value="Uracil-DNA glycosylase-like"/>
    <property type="match status" value="1"/>
</dbReference>
<dbReference type="SMART" id="SM00987">
    <property type="entry name" value="UreE_C"/>
    <property type="match status" value="1"/>
</dbReference>
<evidence type="ECO:0000256" key="7">
    <source>
        <dbReference type="ARBA" id="ARBA00023004"/>
    </source>
</evidence>
<dbReference type="NCBIfam" id="TIGR03914">
    <property type="entry name" value="UDG_fam_dom"/>
    <property type="match status" value="1"/>
</dbReference>